<dbReference type="OrthoDB" id="685054at2759"/>
<organism evidence="5 6">
    <name type="scientific">Ananas comosus</name>
    <name type="common">Pineapple</name>
    <name type="synonym">Ananas ananas</name>
    <dbReference type="NCBI Taxonomy" id="4615"/>
    <lineage>
        <taxon>Eukaryota</taxon>
        <taxon>Viridiplantae</taxon>
        <taxon>Streptophyta</taxon>
        <taxon>Embryophyta</taxon>
        <taxon>Tracheophyta</taxon>
        <taxon>Spermatophyta</taxon>
        <taxon>Magnoliopsida</taxon>
        <taxon>Liliopsida</taxon>
        <taxon>Poales</taxon>
        <taxon>Bromeliaceae</taxon>
        <taxon>Bromelioideae</taxon>
        <taxon>Ananas</taxon>
    </lineage>
</organism>
<reference evidence="6" key="2">
    <citation type="submission" date="2025-08" db="UniProtKB">
        <authorList>
            <consortium name="RefSeq"/>
        </authorList>
    </citation>
    <scope>IDENTIFICATION</scope>
    <source>
        <tissue evidence="6">Leaf</tissue>
    </source>
</reference>
<dbReference type="InterPro" id="IPR029480">
    <property type="entry name" value="Transpos_assoc"/>
</dbReference>
<dbReference type="Pfam" id="PF13963">
    <property type="entry name" value="Transpos_assoc"/>
    <property type="match status" value="1"/>
</dbReference>
<proteinExistence type="predicted"/>
<evidence type="ECO:0000259" key="3">
    <source>
        <dbReference type="Pfam" id="PF13960"/>
    </source>
</evidence>
<dbReference type="GeneID" id="109708518"/>
<gene>
    <name evidence="6" type="primary">LOC109708518</name>
</gene>
<evidence type="ECO:0000256" key="1">
    <source>
        <dbReference type="SAM" id="MobiDB-lite"/>
    </source>
</evidence>
<dbReference type="AlphaFoldDB" id="A0A6P5EQU1"/>
<dbReference type="InterPro" id="IPR004242">
    <property type="entry name" value="Transposase_21"/>
</dbReference>
<dbReference type="Proteomes" id="UP000515123">
    <property type="component" value="Linkage group 4"/>
</dbReference>
<dbReference type="Pfam" id="PF13960">
    <property type="entry name" value="DUF4218"/>
    <property type="match status" value="1"/>
</dbReference>
<dbReference type="InterPro" id="IPR025312">
    <property type="entry name" value="DUF4216"/>
</dbReference>
<evidence type="ECO:0000259" key="4">
    <source>
        <dbReference type="Pfam" id="PF13963"/>
    </source>
</evidence>
<evidence type="ECO:0000313" key="6">
    <source>
        <dbReference type="RefSeq" id="XP_020085892.1"/>
    </source>
</evidence>
<feature type="domain" description="DUF4218" evidence="3">
    <location>
        <begin position="702"/>
        <end position="814"/>
    </location>
</feature>
<dbReference type="Pfam" id="PF13952">
    <property type="entry name" value="DUF4216"/>
    <property type="match status" value="1"/>
</dbReference>
<reference evidence="5" key="1">
    <citation type="journal article" date="2015" name="Nat. Genet.">
        <title>The pineapple genome and the evolution of CAM photosynthesis.</title>
        <authorList>
            <person name="Ming R."/>
            <person name="VanBuren R."/>
            <person name="Wai C.M."/>
            <person name="Tang H."/>
            <person name="Schatz M.C."/>
            <person name="Bowers J.E."/>
            <person name="Lyons E."/>
            <person name="Wang M.L."/>
            <person name="Chen J."/>
            <person name="Biggers E."/>
            <person name="Zhang J."/>
            <person name="Huang L."/>
            <person name="Zhang L."/>
            <person name="Miao W."/>
            <person name="Zhang J."/>
            <person name="Ye Z."/>
            <person name="Miao C."/>
            <person name="Lin Z."/>
            <person name="Wang H."/>
            <person name="Zhou H."/>
            <person name="Yim W.C."/>
            <person name="Priest H.D."/>
            <person name="Zheng C."/>
            <person name="Woodhouse M."/>
            <person name="Edger P.P."/>
            <person name="Guyot R."/>
            <person name="Guo H.B."/>
            <person name="Guo H."/>
            <person name="Zheng G."/>
            <person name="Singh R."/>
            <person name="Sharma A."/>
            <person name="Min X."/>
            <person name="Zheng Y."/>
            <person name="Lee H."/>
            <person name="Gurtowski J."/>
            <person name="Sedlazeck F.J."/>
            <person name="Harkess A."/>
            <person name="McKain M.R."/>
            <person name="Liao Z."/>
            <person name="Fang J."/>
            <person name="Liu J."/>
            <person name="Zhang X."/>
            <person name="Zhang Q."/>
            <person name="Hu W."/>
            <person name="Qin Y."/>
            <person name="Wang K."/>
            <person name="Chen L.Y."/>
            <person name="Shirley N."/>
            <person name="Lin Y.R."/>
            <person name="Liu L.Y."/>
            <person name="Hernandez A.G."/>
            <person name="Wright C.L."/>
            <person name="Bulone V."/>
            <person name="Tuskan G.A."/>
            <person name="Heath K."/>
            <person name="Zee F."/>
            <person name="Moore P.H."/>
            <person name="Sunkar R."/>
            <person name="Leebens-Mack J.H."/>
            <person name="Mockler T."/>
            <person name="Bennetzen J.L."/>
            <person name="Freeling M."/>
            <person name="Sankoff D."/>
            <person name="Paterson A.H."/>
            <person name="Zhu X."/>
            <person name="Yang X."/>
            <person name="Smith J.A."/>
            <person name="Cushman J.C."/>
            <person name="Paull R.E."/>
            <person name="Yu Q."/>
        </authorList>
    </citation>
    <scope>NUCLEOTIDE SEQUENCE [LARGE SCALE GENOMIC DNA]</scope>
    <source>
        <strain evidence="5">cv. F153</strain>
    </source>
</reference>
<protein>
    <submittedName>
        <fullName evidence="6">Uncharacterized protein LOC109708518</fullName>
    </submittedName>
</protein>
<feature type="region of interest" description="Disordered" evidence="1">
    <location>
        <begin position="74"/>
        <end position="97"/>
    </location>
</feature>
<dbReference type="Pfam" id="PF02992">
    <property type="entry name" value="Transposase_21"/>
    <property type="match status" value="1"/>
</dbReference>
<name>A0A6P5EQU1_ANACO</name>
<evidence type="ECO:0000313" key="5">
    <source>
        <dbReference type="Proteomes" id="UP000515123"/>
    </source>
</evidence>
<accession>A0A6P5EQU1</accession>
<dbReference type="InterPro" id="IPR025452">
    <property type="entry name" value="DUF4218"/>
</dbReference>
<feature type="compositionally biased region" description="Acidic residues" evidence="1">
    <location>
        <begin position="80"/>
        <end position="95"/>
    </location>
</feature>
<feature type="domain" description="Transposase-associated" evidence="4">
    <location>
        <begin position="5"/>
        <end position="78"/>
    </location>
</feature>
<dbReference type="PANTHER" id="PTHR10775">
    <property type="entry name" value="OS08G0208400 PROTEIN"/>
    <property type="match status" value="1"/>
</dbReference>
<sequence length="1131" mass="131163">MGIDKSWIIIQDRSLIEYEMGVDAFLDYAFNQLGDVRRIRCPCTKCNNVVFKTRDEVKADLFFNGMTQSYTTWHHHGESSDESDSNELVDEDMSSDDGREDINRMVEDMFAHKGHAETSEAGKESIGCEQSNIDAQNYFHLLEECEQDAYPRCKKYSKLKFLVTLLNLKCLNGWTDKSVTMLLEFLKDFLPADANIPKSYYEMKNIIKDLGLQYIKIDACKNDCVLYRKSLEDATECPTCGESRWRVGQRKKNATLKMRKKIPHKVLRYFPLTPLLQRLYMNSEVATAMRWHNDLRPNDGILRHPADSMAWKSFDLNHSEFSKEPRNVRLGLATDGFNPFGNMSTSYSIWPVVLVPYNLPPWMCMKSDFFMISLIIPGPKALGNDIDVYMAPLIEELTELWETGVETYDLSKKENFKMRAAILWTISDFPTYANLSGWSTKGKLACPCCNKDTASSWLRHGKKFCYMGHRRFLPPGHKWREDKKLFNGEKETQLAPKVLSGNEVLEQLNQFKQVTFGKGNKKRRRGRNNECYLNWRKHSIFFDLPYWHTLLIRHNLDVMHIEKNLGDNIISTLMDNDGKSKDNLNARMDLMEMGIRKELYPIPIKASDTGIVSKYKIPAACYTMSKVERLSFCNFLKNLKLPDGFSSNISKCVNMSDGKLQNMKTHDYHCLLHRHLPLGIRGLLKKDVSNALVEFSAFFRELCSKSLKMDDLERLERSVAITLCKLEKIFPPAFFDIMVHLAIHLASEAKIAGPVQYRWMYKFERDFRRLKSYVRNKARPEGSIAEGVIAQECLTFCSRYLKGAETRLNRVGRNYEGESIYDRSTLSVFSQKGSSLGEYKRELMDISDLRRAHMYVLKNCPEVIPFIREHRELVEGYDDRNIDKRHEEQFSDWFEDTITIMYNNKDGRVSTELLQLARGPDRRVFCYSGYLINGFRFHTKEREETLKSQNSGVWVQGDDGYCSRDYFGQLLDIIELQYQGSNKVFLFKCHWWDVCTVGRGYREDNDGFFAVNTDRQLPTNAIDPYVLASQAQQVYYVEDINDPKWHFVIKTRPRDLYDIPTMESNEVGVQSSSIMEEIIQEAEIIGNSCGYMNIEDEDDGFELIRNDTEGITIDADELNIDLLNINDSSDE</sequence>
<feature type="domain" description="DUF4216" evidence="2">
    <location>
        <begin position="974"/>
        <end position="1048"/>
    </location>
</feature>
<dbReference type="RefSeq" id="XP_020085892.1">
    <property type="nucleotide sequence ID" value="XM_020230303.1"/>
</dbReference>
<evidence type="ECO:0000259" key="2">
    <source>
        <dbReference type="Pfam" id="PF13952"/>
    </source>
</evidence>
<keyword evidence="5" id="KW-1185">Reference proteome</keyword>
<dbReference type="PANTHER" id="PTHR10775:SF159">
    <property type="entry name" value="TNP2"/>
    <property type="match status" value="1"/>
</dbReference>